<evidence type="ECO:0000313" key="1">
    <source>
        <dbReference type="EMBL" id="KZR98436.1"/>
    </source>
</evidence>
<name>A0A164G2C2_9CRUS</name>
<gene>
    <name evidence="1" type="ORF">APZ42_006150</name>
</gene>
<accession>A0A164G2C2</accession>
<organism evidence="1 2">
    <name type="scientific">Daphnia magna</name>
    <dbReference type="NCBI Taxonomy" id="35525"/>
    <lineage>
        <taxon>Eukaryota</taxon>
        <taxon>Metazoa</taxon>
        <taxon>Ecdysozoa</taxon>
        <taxon>Arthropoda</taxon>
        <taxon>Crustacea</taxon>
        <taxon>Branchiopoda</taxon>
        <taxon>Diplostraca</taxon>
        <taxon>Cladocera</taxon>
        <taxon>Anomopoda</taxon>
        <taxon>Daphniidae</taxon>
        <taxon>Daphnia</taxon>
    </lineage>
</organism>
<comment type="caution">
    <text evidence="1">The sequence shown here is derived from an EMBL/GenBank/DDBJ whole genome shotgun (WGS) entry which is preliminary data.</text>
</comment>
<proteinExistence type="predicted"/>
<dbReference type="Proteomes" id="UP000076858">
    <property type="component" value="Unassembled WGS sequence"/>
</dbReference>
<evidence type="ECO:0000313" key="2">
    <source>
        <dbReference type="Proteomes" id="UP000076858"/>
    </source>
</evidence>
<sequence length="60" mass="7115">AGLQEHCFRDSATRALRLHIIKGINHLGNNKGRNRVQDRPLDGERVEYFFFFGKRKNKCW</sequence>
<reference evidence="1 2" key="1">
    <citation type="submission" date="2016-03" db="EMBL/GenBank/DDBJ databases">
        <title>EvidentialGene: Evidence-directed Construction of Genes on Genomes.</title>
        <authorList>
            <person name="Gilbert D.G."/>
            <person name="Choi J.-H."/>
            <person name="Mockaitis K."/>
            <person name="Colbourne J."/>
            <person name="Pfrender M."/>
        </authorList>
    </citation>
    <scope>NUCLEOTIDE SEQUENCE [LARGE SCALE GENOMIC DNA]</scope>
    <source>
        <strain evidence="1 2">Xinb3</strain>
        <tissue evidence="1">Complete organism</tissue>
    </source>
</reference>
<feature type="non-terminal residue" evidence="1">
    <location>
        <position position="1"/>
    </location>
</feature>
<protein>
    <submittedName>
        <fullName evidence="1">Uncharacterized protein</fullName>
    </submittedName>
</protein>
<dbReference type="EMBL" id="LRGB01017069">
    <property type="protein sequence ID" value="KZR98436.1"/>
    <property type="molecule type" value="Genomic_DNA"/>
</dbReference>
<dbReference type="AlphaFoldDB" id="A0A164G2C2"/>
<keyword evidence="2" id="KW-1185">Reference proteome</keyword>